<reference evidence="1 2" key="1">
    <citation type="submission" date="2022-01" db="EMBL/GenBank/DDBJ databases">
        <title>Flavihumibacter sp. nov., isolated from sediment of a river.</title>
        <authorList>
            <person name="Liu H."/>
        </authorList>
    </citation>
    <scope>NUCLEOTIDE SEQUENCE [LARGE SCALE GENOMIC DNA]</scope>
    <source>
        <strain evidence="1 2">RY-1</strain>
    </source>
</reference>
<evidence type="ECO:0000313" key="1">
    <source>
        <dbReference type="EMBL" id="MCF1715071.1"/>
    </source>
</evidence>
<comment type="caution">
    <text evidence="1">The sequence shown here is derived from an EMBL/GenBank/DDBJ whole genome shotgun (WGS) entry which is preliminary data.</text>
</comment>
<name>A0ABS9BH93_9BACT</name>
<proteinExistence type="predicted"/>
<protein>
    <submittedName>
        <fullName evidence="1">Uncharacterized protein</fullName>
    </submittedName>
</protein>
<sequence>MRRFNLFQTSHSALRAQLLDASLQLQFTNFTKPQQVQHRFDQVIELVLACQRQAEEESRYIIPALLVFEKKVPECFAASQQVRNSPLDRILDHMLVFDKEAGSDRANKWAGVLFRASFRKLSDWVIQAMQRQEEMLNPLLWKHYSDDALYMLQLRIEGKQPLSEWLELCSWMIKDMDDEDIAIWLNSMESSLPAPVFELLLEKILGQLPLLKWDMVEERKREEWKKEEWKREYGVVV</sequence>
<dbReference type="Proteomes" id="UP001200145">
    <property type="component" value="Unassembled WGS sequence"/>
</dbReference>
<gene>
    <name evidence="1" type="ORF">L0U88_10585</name>
</gene>
<dbReference type="EMBL" id="JAKEVY010000002">
    <property type="protein sequence ID" value="MCF1715071.1"/>
    <property type="molecule type" value="Genomic_DNA"/>
</dbReference>
<dbReference type="RefSeq" id="WP_234866021.1">
    <property type="nucleotide sequence ID" value="NZ_JAKEVY010000002.1"/>
</dbReference>
<dbReference type="Gene3D" id="1.20.120.520">
    <property type="entry name" value="nmb1532 protein domain like"/>
    <property type="match status" value="1"/>
</dbReference>
<accession>A0ABS9BH93</accession>
<organism evidence="1 2">
    <name type="scientific">Flavihumibacter fluminis</name>
    <dbReference type="NCBI Taxonomy" id="2909236"/>
    <lineage>
        <taxon>Bacteria</taxon>
        <taxon>Pseudomonadati</taxon>
        <taxon>Bacteroidota</taxon>
        <taxon>Chitinophagia</taxon>
        <taxon>Chitinophagales</taxon>
        <taxon>Chitinophagaceae</taxon>
        <taxon>Flavihumibacter</taxon>
    </lineage>
</organism>
<keyword evidence="2" id="KW-1185">Reference proteome</keyword>
<evidence type="ECO:0000313" key="2">
    <source>
        <dbReference type="Proteomes" id="UP001200145"/>
    </source>
</evidence>